<comment type="similarity">
    <text evidence="2 12">Belongs to the peptidase M1 family.</text>
</comment>
<evidence type="ECO:0000256" key="3">
    <source>
        <dbReference type="ARBA" id="ARBA00022438"/>
    </source>
</evidence>
<evidence type="ECO:0000256" key="5">
    <source>
        <dbReference type="ARBA" id="ARBA00022723"/>
    </source>
</evidence>
<dbReference type="InterPro" id="IPR024571">
    <property type="entry name" value="ERAP1-like_C_dom"/>
</dbReference>
<sequence>MRPLRPALLGLACCVIAVPVAAADSGRLSRDVEPTAESVRLVVDAAKPGYTGTVRIDLRVNAATDSFQLNARKLRIETASLSGKGAAIPVTGAGALNERVTFRAAAPLAPGDYTLEIGFSNDFNTRAVSLYRLETGGEAYTFTQFEADDAREAFPCWDEPEFKIPWRLTLVVPERHLAISNTPVERETASGGQKTVEFRQTRPLPSYLLAIATGPLDTVSVPGMSVPARIVAVKGAGAMTAEAVRMTPPILSALEKYFGRPYPYEKLDQIAVPEFWPGAMENAGAVTYADRILLMDPRAVSVQQRRRLAEVMAHELSHMWFGDLVTMKWWDDLWLNESFASWLGDKITNEVYPEFNIPVRELEGRERAYTTDGRLSTRAIRQPVTTTVNLNQLADELAYQKGEAVLGMFERWIGPETFRKGVIEYLGAHEWGSAEASDLSQALSKAAGKDVGSAMATFLDQPGVPLVSAEPLAGGRVRLRQHRFLNYGTPAPPPTLWQIPVTLRFSDGKDSVRTVTLHPAVRPTWLHPDAGERGYYRWSLPSERLQTLAASASRTLDSRERVGYVGNLAALLDAGAVHGDEFLQVLNHFAEDRDPDVVAAVAGGLFQVKFAFVTPELSDRFASYVRKTLGPALSRVGVEPRPGEPPSVTSLRPTLLNWLGDDGRDPAVLAWARKAAKDYLADPSTLDPSLVEAMLRLAAIQGDAALYDTCRARFESTRSPIDRSRYLTALSFFRDSALVERTLRYALEGPLRPQELRTATFGIASYPPYQDRLYAWVEKNYARIVSRIPPEAAAFMPYYASGCSAQRLEAARAFFSQPEHSAMGTGKTLAKVVDQVGDCIGLREREGAAVANYLSEFAAQR</sequence>
<dbReference type="CDD" id="cd09601">
    <property type="entry name" value="M1_APN-Q_like"/>
    <property type="match status" value="1"/>
</dbReference>
<keyword evidence="13" id="KW-0732">Signal</keyword>
<dbReference type="GO" id="GO:0005615">
    <property type="term" value="C:extracellular space"/>
    <property type="evidence" value="ECO:0007669"/>
    <property type="project" value="TreeGrafter"/>
</dbReference>
<evidence type="ECO:0000256" key="8">
    <source>
        <dbReference type="ARBA" id="ARBA00023049"/>
    </source>
</evidence>
<dbReference type="PANTHER" id="PTHR11533">
    <property type="entry name" value="PROTEASE M1 ZINC METALLOPROTEASE"/>
    <property type="match status" value="1"/>
</dbReference>
<dbReference type="InterPro" id="IPR050344">
    <property type="entry name" value="Peptidase_M1_aminopeptidases"/>
</dbReference>
<evidence type="ECO:0000313" key="18">
    <source>
        <dbReference type="Proteomes" id="UP000320184"/>
    </source>
</evidence>
<reference evidence="17 18" key="1">
    <citation type="journal article" date="2019" name="Nat. Microbiol.">
        <title>Mediterranean grassland soil C-N compound turnover is dependent on rainfall and depth, and is mediated by genomically divergent microorganisms.</title>
        <authorList>
            <person name="Diamond S."/>
            <person name="Andeer P.F."/>
            <person name="Li Z."/>
            <person name="Crits-Christoph A."/>
            <person name="Burstein D."/>
            <person name="Anantharaman K."/>
            <person name="Lane K.R."/>
            <person name="Thomas B.C."/>
            <person name="Pan C."/>
            <person name="Northen T.R."/>
            <person name="Banfield J.F."/>
        </authorList>
    </citation>
    <scope>NUCLEOTIDE SEQUENCE [LARGE SCALE GENOMIC DNA]</scope>
    <source>
        <strain evidence="17">WS_3</strain>
    </source>
</reference>
<dbReference type="SUPFAM" id="SSF55486">
    <property type="entry name" value="Metalloproteases ('zincins'), catalytic domain"/>
    <property type="match status" value="1"/>
</dbReference>
<dbReference type="GO" id="GO:0043171">
    <property type="term" value="P:peptide catabolic process"/>
    <property type="evidence" value="ECO:0007669"/>
    <property type="project" value="TreeGrafter"/>
</dbReference>
<evidence type="ECO:0000256" key="12">
    <source>
        <dbReference type="RuleBase" id="RU364040"/>
    </source>
</evidence>
<dbReference type="InterPro" id="IPR045357">
    <property type="entry name" value="Aminopeptidase_N-like_N"/>
</dbReference>
<dbReference type="GO" id="GO:0016020">
    <property type="term" value="C:membrane"/>
    <property type="evidence" value="ECO:0007669"/>
    <property type="project" value="TreeGrafter"/>
</dbReference>
<keyword evidence="6 12" id="KW-0378">Hydrolase</keyword>
<evidence type="ECO:0000256" key="11">
    <source>
        <dbReference type="PIRSR" id="PIRSR634016-4"/>
    </source>
</evidence>
<dbReference type="GO" id="GO:0006508">
    <property type="term" value="P:proteolysis"/>
    <property type="evidence" value="ECO:0007669"/>
    <property type="project" value="UniProtKB-KW"/>
</dbReference>
<dbReference type="GO" id="GO:0016285">
    <property type="term" value="F:alanyl aminopeptidase activity"/>
    <property type="evidence" value="ECO:0007669"/>
    <property type="project" value="UniProtKB-EC"/>
</dbReference>
<feature type="domain" description="Aminopeptidase N-like N-terminal" evidence="16">
    <location>
        <begin position="37"/>
        <end position="208"/>
    </location>
</feature>
<dbReference type="GO" id="GO:0008270">
    <property type="term" value="F:zinc ion binding"/>
    <property type="evidence" value="ECO:0007669"/>
    <property type="project" value="UniProtKB-UniRule"/>
</dbReference>
<evidence type="ECO:0000256" key="9">
    <source>
        <dbReference type="PIRSR" id="PIRSR634016-1"/>
    </source>
</evidence>
<dbReference type="InterPro" id="IPR027268">
    <property type="entry name" value="Peptidase_M4/M1_CTD_sf"/>
</dbReference>
<dbReference type="EC" id="3.4.11.-" evidence="12"/>
<dbReference type="Gene3D" id="1.25.50.20">
    <property type="match status" value="1"/>
</dbReference>
<evidence type="ECO:0000256" key="6">
    <source>
        <dbReference type="ARBA" id="ARBA00022801"/>
    </source>
</evidence>
<feature type="domain" description="Peptidase M1 membrane alanine aminopeptidase" evidence="14">
    <location>
        <begin position="245"/>
        <end position="458"/>
    </location>
</feature>
<feature type="domain" description="ERAP1-like C-terminal" evidence="15">
    <location>
        <begin position="525"/>
        <end position="836"/>
    </location>
</feature>
<keyword evidence="5 10" id="KW-0479">Metal-binding</keyword>
<dbReference type="GO" id="GO:0042277">
    <property type="term" value="F:peptide binding"/>
    <property type="evidence" value="ECO:0007669"/>
    <property type="project" value="TreeGrafter"/>
</dbReference>
<feature type="chain" id="PRO_5021948954" description="Aminopeptidase" evidence="13">
    <location>
        <begin position="23"/>
        <end position="861"/>
    </location>
</feature>
<comment type="caution">
    <text evidence="17">The sequence shown here is derived from an EMBL/GenBank/DDBJ whole genome shotgun (WGS) entry which is preliminary data.</text>
</comment>
<comment type="cofactor">
    <cofactor evidence="10 12">
        <name>Zn(2+)</name>
        <dbReference type="ChEBI" id="CHEBI:29105"/>
    </cofactor>
    <text evidence="10 12">Binds 1 zinc ion per subunit.</text>
</comment>
<feature type="active site" description="Proton acceptor" evidence="9">
    <location>
        <position position="315"/>
    </location>
</feature>
<dbReference type="Pfam" id="PF17900">
    <property type="entry name" value="Peptidase_M1_N"/>
    <property type="match status" value="1"/>
</dbReference>
<evidence type="ECO:0000256" key="2">
    <source>
        <dbReference type="ARBA" id="ARBA00010136"/>
    </source>
</evidence>
<dbReference type="Gene3D" id="1.10.390.10">
    <property type="entry name" value="Neutral Protease Domain 2"/>
    <property type="match status" value="1"/>
</dbReference>
<evidence type="ECO:0000256" key="10">
    <source>
        <dbReference type="PIRSR" id="PIRSR634016-3"/>
    </source>
</evidence>
<dbReference type="AlphaFoldDB" id="A0A538SPE9"/>
<feature type="binding site" evidence="10">
    <location>
        <position position="337"/>
    </location>
    <ligand>
        <name>Zn(2+)</name>
        <dbReference type="ChEBI" id="CHEBI:29105"/>
        <note>catalytic</note>
    </ligand>
</feature>
<dbReference type="GO" id="GO:0005737">
    <property type="term" value="C:cytoplasm"/>
    <property type="evidence" value="ECO:0007669"/>
    <property type="project" value="TreeGrafter"/>
</dbReference>
<proteinExistence type="inferred from homology"/>
<gene>
    <name evidence="17" type="ORF">E6K73_01540</name>
</gene>
<keyword evidence="3 12" id="KW-0031">Aminopeptidase</keyword>
<feature type="site" description="Transition state stabilizer" evidence="11">
    <location>
        <position position="399"/>
    </location>
</feature>
<evidence type="ECO:0000256" key="1">
    <source>
        <dbReference type="ARBA" id="ARBA00000098"/>
    </source>
</evidence>
<dbReference type="InterPro" id="IPR014782">
    <property type="entry name" value="Peptidase_M1_dom"/>
</dbReference>
<feature type="signal peptide" evidence="13">
    <location>
        <begin position="1"/>
        <end position="22"/>
    </location>
</feature>
<dbReference type="InterPro" id="IPR034016">
    <property type="entry name" value="M1_APN-typ"/>
</dbReference>
<evidence type="ECO:0000259" key="15">
    <source>
        <dbReference type="Pfam" id="PF11838"/>
    </source>
</evidence>
<evidence type="ECO:0000256" key="4">
    <source>
        <dbReference type="ARBA" id="ARBA00022670"/>
    </source>
</evidence>
<name>A0A538SPE9_UNCEI</name>
<feature type="binding site" evidence="10">
    <location>
        <position position="314"/>
    </location>
    <ligand>
        <name>Zn(2+)</name>
        <dbReference type="ChEBI" id="CHEBI:29105"/>
        <note>catalytic</note>
    </ligand>
</feature>
<dbReference type="SUPFAM" id="SSF63737">
    <property type="entry name" value="Leukotriene A4 hydrolase N-terminal domain"/>
    <property type="match status" value="1"/>
</dbReference>
<evidence type="ECO:0000259" key="14">
    <source>
        <dbReference type="Pfam" id="PF01433"/>
    </source>
</evidence>
<dbReference type="GO" id="GO:0070006">
    <property type="term" value="F:metalloaminopeptidase activity"/>
    <property type="evidence" value="ECO:0007669"/>
    <property type="project" value="TreeGrafter"/>
</dbReference>
<evidence type="ECO:0000256" key="13">
    <source>
        <dbReference type="SAM" id="SignalP"/>
    </source>
</evidence>
<evidence type="ECO:0000256" key="7">
    <source>
        <dbReference type="ARBA" id="ARBA00022833"/>
    </source>
</evidence>
<organism evidence="17 18">
    <name type="scientific">Eiseniibacteriota bacterium</name>
    <dbReference type="NCBI Taxonomy" id="2212470"/>
    <lineage>
        <taxon>Bacteria</taxon>
        <taxon>Candidatus Eiseniibacteriota</taxon>
    </lineage>
</organism>
<evidence type="ECO:0000259" key="16">
    <source>
        <dbReference type="Pfam" id="PF17900"/>
    </source>
</evidence>
<dbReference type="InterPro" id="IPR042097">
    <property type="entry name" value="Aminopeptidase_N-like_N_sf"/>
</dbReference>
<feature type="binding site" evidence="10">
    <location>
        <position position="318"/>
    </location>
    <ligand>
        <name>Zn(2+)</name>
        <dbReference type="ChEBI" id="CHEBI:29105"/>
        <note>catalytic</note>
    </ligand>
</feature>
<dbReference type="FunFam" id="1.10.390.10:FF:000006">
    <property type="entry name" value="Puromycin-sensitive aminopeptidase"/>
    <property type="match status" value="1"/>
</dbReference>
<keyword evidence="7 10" id="KW-0862">Zinc</keyword>
<keyword evidence="8 12" id="KW-0482">Metalloprotease</keyword>
<dbReference type="Proteomes" id="UP000320184">
    <property type="component" value="Unassembled WGS sequence"/>
</dbReference>
<keyword evidence="4 12" id="KW-0645">Protease</keyword>
<dbReference type="EMBL" id="VBOT01000021">
    <property type="protein sequence ID" value="TMQ53253.1"/>
    <property type="molecule type" value="Genomic_DNA"/>
</dbReference>
<dbReference type="InterPro" id="IPR001930">
    <property type="entry name" value="Peptidase_M1"/>
</dbReference>
<evidence type="ECO:0000313" key="17">
    <source>
        <dbReference type="EMBL" id="TMQ53253.1"/>
    </source>
</evidence>
<dbReference type="Gene3D" id="2.60.40.1730">
    <property type="entry name" value="tricorn interacting facor f3 domain"/>
    <property type="match status" value="1"/>
</dbReference>
<dbReference type="PANTHER" id="PTHR11533:SF174">
    <property type="entry name" value="PUROMYCIN-SENSITIVE AMINOPEPTIDASE-RELATED"/>
    <property type="match status" value="1"/>
</dbReference>
<dbReference type="Pfam" id="PF11838">
    <property type="entry name" value="ERAP1_C"/>
    <property type="match status" value="1"/>
</dbReference>
<dbReference type="Pfam" id="PF01433">
    <property type="entry name" value="Peptidase_M1"/>
    <property type="match status" value="1"/>
</dbReference>
<protein>
    <recommendedName>
        <fullName evidence="12">Aminopeptidase</fullName>
        <ecNumber evidence="12">3.4.11.-</ecNumber>
    </recommendedName>
</protein>
<dbReference type="PRINTS" id="PR00756">
    <property type="entry name" value="ALADIPTASE"/>
</dbReference>
<comment type="catalytic activity">
    <reaction evidence="1">
        <text>Release of an N-terminal amino acid, Xaa-|-Yaa- from a peptide, amide or arylamide. Xaa is preferably Ala, but may be most amino acids including Pro (slow action). When a terminal hydrophobic residue is followed by a prolyl residue, the two may be released as an intact Xaa-Pro dipeptide.</text>
        <dbReference type="EC" id="3.4.11.2"/>
    </reaction>
</comment>
<accession>A0A538SPE9</accession>